<proteinExistence type="predicted"/>
<feature type="transmembrane region" description="Helical" evidence="1">
    <location>
        <begin position="12"/>
        <end position="33"/>
    </location>
</feature>
<keyword evidence="3" id="KW-1185">Reference proteome</keyword>
<evidence type="ECO:0000256" key="1">
    <source>
        <dbReference type="SAM" id="Phobius"/>
    </source>
</evidence>
<name>A0A087E967_9BIFI</name>
<dbReference type="Proteomes" id="UP000029055">
    <property type="component" value="Unassembled WGS sequence"/>
</dbReference>
<keyword evidence="1" id="KW-0812">Transmembrane</keyword>
<accession>A0A087E967</accession>
<keyword evidence="1" id="KW-0472">Membrane</keyword>
<sequence>MRTHPAGRAASAACIQSQLFLVFVVFVSVFPFMSSSVQGWLDRVRDVGAVGQDQPERVRFQPFDVPDIARMLGEDPLELFIIVLFCAWSSPELGRVIA</sequence>
<dbReference type="EMBL" id="JGZR01000004">
    <property type="protein sequence ID" value="KFJ04318.1"/>
    <property type="molecule type" value="Genomic_DNA"/>
</dbReference>
<evidence type="ECO:0000313" key="3">
    <source>
        <dbReference type="Proteomes" id="UP000029055"/>
    </source>
</evidence>
<reference evidence="2 3" key="1">
    <citation type="submission" date="2014-03" db="EMBL/GenBank/DDBJ databases">
        <title>Genomics of Bifidobacteria.</title>
        <authorList>
            <person name="Ventura M."/>
            <person name="Milani C."/>
            <person name="Lugli G.A."/>
        </authorList>
    </citation>
    <scope>NUCLEOTIDE SEQUENCE [LARGE SCALE GENOMIC DNA]</scope>
    <source>
        <strain evidence="2 3">LMG 11597</strain>
    </source>
</reference>
<evidence type="ECO:0000313" key="2">
    <source>
        <dbReference type="EMBL" id="KFJ04318.1"/>
    </source>
</evidence>
<dbReference type="STRING" id="77635.BISU_1882"/>
<comment type="caution">
    <text evidence="2">The sequence shown here is derived from an EMBL/GenBank/DDBJ whole genome shotgun (WGS) entry which is preliminary data.</text>
</comment>
<gene>
    <name evidence="2" type="ORF">BISU_1882</name>
</gene>
<dbReference type="AlphaFoldDB" id="A0A087E967"/>
<keyword evidence="1" id="KW-1133">Transmembrane helix</keyword>
<protein>
    <submittedName>
        <fullName evidence="2">Uncharacterized protein</fullName>
    </submittedName>
</protein>
<organism evidence="2 3">
    <name type="scientific">Bifidobacterium subtile</name>
    <dbReference type="NCBI Taxonomy" id="77635"/>
    <lineage>
        <taxon>Bacteria</taxon>
        <taxon>Bacillati</taxon>
        <taxon>Actinomycetota</taxon>
        <taxon>Actinomycetes</taxon>
        <taxon>Bifidobacteriales</taxon>
        <taxon>Bifidobacteriaceae</taxon>
        <taxon>Bifidobacterium</taxon>
    </lineage>
</organism>